<evidence type="ECO:0000256" key="1">
    <source>
        <dbReference type="ARBA" id="ARBA00007074"/>
    </source>
</evidence>
<dbReference type="PANTHER" id="PTHR47360:SF1">
    <property type="entry name" value="ENDOPEPTIDASE NLPC-RELATED"/>
    <property type="match status" value="1"/>
</dbReference>
<comment type="caution">
    <text evidence="7">The sequence shown here is derived from an EMBL/GenBank/DDBJ whole genome shotgun (WGS) entry which is preliminary data.</text>
</comment>
<protein>
    <submittedName>
        <fullName evidence="7">C40 family peptidase</fullName>
    </submittedName>
</protein>
<keyword evidence="5" id="KW-0788">Thiol protease</keyword>
<evidence type="ECO:0000256" key="5">
    <source>
        <dbReference type="ARBA" id="ARBA00022807"/>
    </source>
</evidence>
<evidence type="ECO:0000313" key="7">
    <source>
        <dbReference type="EMBL" id="MEN7550324.1"/>
    </source>
</evidence>
<keyword evidence="8" id="KW-1185">Reference proteome</keyword>
<dbReference type="InterPro" id="IPR038765">
    <property type="entry name" value="Papain-like_cys_pep_sf"/>
</dbReference>
<sequence>MRNLTFIFSVLITIGFYSCKPTQQSTGSKYNRKSNKKEVKSTKVLNKAYEYMGTPHRLGGTTKRGIDCSGLVYVSYQSVKIALPRNTSGLYKTGRRIRMNELQTGDLLFFRQPKGKKITHVGLVSKINNKNSVIFIHASSSKGVREDDLFSDYWKKYFVSARRVL</sequence>
<proteinExistence type="inferred from homology"/>
<keyword evidence="2" id="KW-0645">Protease</keyword>
<keyword evidence="3" id="KW-0732">Signal</keyword>
<dbReference type="InterPro" id="IPR052062">
    <property type="entry name" value="Murein_DD/LD_carboxypeptidase"/>
</dbReference>
<dbReference type="Proteomes" id="UP001403385">
    <property type="component" value="Unassembled WGS sequence"/>
</dbReference>
<dbReference type="PROSITE" id="PS51935">
    <property type="entry name" value="NLPC_P60"/>
    <property type="match status" value="1"/>
</dbReference>
<dbReference type="PROSITE" id="PS51257">
    <property type="entry name" value="PROKAR_LIPOPROTEIN"/>
    <property type="match status" value="1"/>
</dbReference>
<dbReference type="RefSeq" id="WP_346823106.1">
    <property type="nucleotide sequence ID" value="NZ_JBDKWZ010000013.1"/>
</dbReference>
<dbReference type="AlphaFoldDB" id="A0AAW9SDB2"/>
<evidence type="ECO:0000313" key="8">
    <source>
        <dbReference type="Proteomes" id="UP001403385"/>
    </source>
</evidence>
<dbReference type="EMBL" id="JBDKWZ010000013">
    <property type="protein sequence ID" value="MEN7550324.1"/>
    <property type="molecule type" value="Genomic_DNA"/>
</dbReference>
<reference evidence="7 8" key="1">
    <citation type="submission" date="2024-04" db="EMBL/GenBank/DDBJ databases">
        <title>Novel genus in family Flammeovirgaceae.</title>
        <authorList>
            <person name="Nguyen T.H."/>
            <person name="Vuong T.Q."/>
            <person name="Le H."/>
            <person name="Kim S.-G."/>
        </authorList>
    </citation>
    <scope>NUCLEOTIDE SEQUENCE [LARGE SCALE GENOMIC DNA]</scope>
    <source>
        <strain evidence="7 8">JCM 23209</strain>
    </source>
</reference>
<dbReference type="GO" id="GO:0008234">
    <property type="term" value="F:cysteine-type peptidase activity"/>
    <property type="evidence" value="ECO:0007669"/>
    <property type="project" value="UniProtKB-KW"/>
</dbReference>
<organism evidence="7 8">
    <name type="scientific">Rapidithrix thailandica</name>
    <dbReference type="NCBI Taxonomy" id="413964"/>
    <lineage>
        <taxon>Bacteria</taxon>
        <taxon>Pseudomonadati</taxon>
        <taxon>Bacteroidota</taxon>
        <taxon>Cytophagia</taxon>
        <taxon>Cytophagales</taxon>
        <taxon>Flammeovirgaceae</taxon>
        <taxon>Rapidithrix</taxon>
    </lineage>
</organism>
<evidence type="ECO:0000259" key="6">
    <source>
        <dbReference type="PROSITE" id="PS51935"/>
    </source>
</evidence>
<gene>
    <name evidence="7" type="ORF">AAG747_20565</name>
</gene>
<comment type="similarity">
    <text evidence="1">Belongs to the peptidase C40 family.</text>
</comment>
<dbReference type="Pfam" id="PF00877">
    <property type="entry name" value="NLPC_P60"/>
    <property type="match status" value="1"/>
</dbReference>
<dbReference type="PANTHER" id="PTHR47360">
    <property type="entry name" value="MUREIN DD-ENDOPEPTIDASE MEPS/MUREIN LD-CARBOXYPEPTIDASE"/>
    <property type="match status" value="1"/>
</dbReference>
<dbReference type="GO" id="GO:0006508">
    <property type="term" value="P:proteolysis"/>
    <property type="evidence" value="ECO:0007669"/>
    <property type="project" value="UniProtKB-KW"/>
</dbReference>
<dbReference type="SUPFAM" id="SSF54001">
    <property type="entry name" value="Cysteine proteinases"/>
    <property type="match status" value="1"/>
</dbReference>
<dbReference type="InterPro" id="IPR000064">
    <property type="entry name" value="NLP_P60_dom"/>
</dbReference>
<evidence type="ECO:0000256" key="3">
    <source>
        <dbReference type="ARBA" id="ARBA00022729"/>
    </source>
</evidence>
<feature type="domain" description="NlpC/P60" evidence="6">
    <location>
        <begin position="38"/>
        <end position="165"/>
    </location>
</feature>
<evidence type="ECO:0000256" key="4">
    <source>
        <dbReference type="ARBA" id="ARBA00022801"/>
    </source>
</evidence>
<keyword evidence="4" id="KW-0378">Hydrolase</keyword>
<accession>A0AAW9SDB2</accession>
<dbReference type="Gene3D" id="3.90.1720.10">
    <property type="entry name" value="endopeptidase domain like (from Nostoc punctiforme)"/>
    <property type="match status" value="1"/>
</dbReference>
<name>A0AAW9SDB2_9BACT</name>
<evidence type="ECO:0000256" key="2">
    <source>
        <dbReference type="ARBA" id="ARBA00022670"/>
    </source>
</evidence>